<protein>
    <submittedName>
        <fullName evidence="2">Uncharacterized protein</fullName>
    </submittedName>
</protein>
<evidence type="ECO:0000313" key="2">
    <source>
        <dbReference type="EMBL" id="KAF2265373.1"/>
    </source>
</evidence>
<reference evidence="3" key="1">
    <citation type="journal article" date="2020" name="Stud. Mycol.">
        <title>101 Dothideomycetes genomes: A test case for predicting lifestyles and emergence of pathogens.</title>
        <authorList>
            <person name="Haridas S."/>
            <person name="Albert R."/>
            <person name="Binder M."/>
            <person name="Bloem J."/>
            <person name="LaButti K."/>
            <person name="Salamov A."/>
            <person name="Andreopoulos B."/>
            <person name="Baker S."/>
            <person name="Barry K."/>
            <person name="Bills G."/>
            <person name="Bluhm B."/>
            <person name="Cannon C."/>
            <person name="Castanera R."/>
            <person name="Culley D."/>
            <person name="Daum C."/>
            <person name="Ezra D."/>
            <person name="Gonzalez J."/>
            <person name="Henrissat B."/>
            <person name="Kuo A."/>
            <person name="Liang C."/>
            <person name="Lipzen A."/>
            <person name="Lutzoni F."/>
            <person name="Magnuson J."/>
            <person name="Mondo S."/>
            <person name="Nolan M."/>
            <person name="Ohm R."/>
            <person name="Pangilinan J."/>
            <person name="Park H.-J."/>
            <person name="Ramirez L."/>
            <person name="Alfaro M."/>
            <person name="Sun H."/>
            <person name="Tritt A."/>
            <person name="Yoshinaga Y."/>
            <person name="Zwiers L.-H."/>
            <person name="Turgeon B."/>
            <person name="Goodwin S."/>
            <person name="Spatafora J."/>
            <person name="Crous P."/>
            <person name="Grigoriev I."/>
        </authorList>
    </citation>
    <scope>NUCLEOTIDE SEQUENCE [LARGE SCALE GENOMIC DNA]</scope>
    <source>
        <strain evidence="3">CBS 304.66</strain>
    </source>
</reference>
<proteinExistence type="predicted"/>
<sequence length="150" mass="16540">MVARRLAGSGNQENKYSSKTLNDGRKELFSTQRSLATRCVLTRGVAWVLNLFKNLVPFWCTNRPVQNPYIVARHAPETSGDVSALHANMHVLWSFQSASPWERELFAQHAGAEPGPGNLGSPSCTPSTFLTDAVPMPMHHRGTSYTKEGT</sequence>
<evidence type="ECO:0000313" key="3">
    <source>
        <dbReference type="Proteomes" id="UP000800093"/>
    </source>
</evidence>
<name>A0A9P4KB31_9PLEO</name>
<gene>
    <name evidence="2" type="ORF">CC78DRAFT_579351</name>
</gene>
<dbReference type="Proteomes" id="UP000800093">
    <property type="component" value="Unassembled WGS sequence"/>
</dbReference>
<organism evidence="2 3">
    <name type="scientific">Lojkania enalia</name>
    <dbReference type="NCBI Taxonomy" id="147567"/>
    <lineage>
        <taxon>Eukaryota</taxon>
        <taxon>Fungi</taxon>
        <taxon>Dikarya</taxon>
        <taxon>Ascomycota</taxon>
        <taxon>Pezizomycotina</taxon>
        <taxon>Dothideomycetes</taxon>
        <taxon>Pleosporomycetidae</taxon>
        <taxon>Pleosporales</taxon>
        <taxon>Pleosporales incertae sedis</taxon>
        <taxon>Lojkania</taxon>
    </lineage>
</organism>
<dbReference type="EMBL" id="ML986607">
    <property type="protein sequence ID" value="KAF2265373.1"/>
    <property type="molecule type" value="Genomic_DNA"/>
</dbReference>
<keyword evidence="3" id="KW-1185">Reference proteome</keyword>
<dbReference type="AlphaFoldDB" id="A0A9P4KB31"/>
<evidence type="ECO:0000256" key="1">
    <source>
        <dbReference type="SAM" id="MobiDB-lite"/>
    </source>
</evidence>
<feature type="region of interest" description="Disordered" evidence="1">
    <location>
        <begin position="129"/>
        <end position="150"/>
    </location>
</feature>
<comment type="caution">
    <text evidence="2">The sequence shown here is derived from an EMBL/GenBank/DDBJ whole genome shotgun (WGS) entry which is preliminary data.</text>
</comment>
<accession>A0A9P4KB31</accession>